<evidence type="ECO:0000313" key="1">
    <source>
        <dbReference type="EMBL" id="PLZ82181.1"/>
    </source>
</evidence>
<organism evidence="1 2">
    <name type="scientific">Fischerella muscicola CCMEE 5323</name>
    <dbReference type="NCBI Taxonomy" id="2019572"/>
    <lineage>
        <taxon>Bacteria</taxon>
        <taxon>Bacillati</taxon>
        <taxon>Cyanobacteriota</taxon>
        <taxon>Cyanophyceae</taxon>
        <taxon>Nostocales</taxon>
        <taxon>Hapalosiphonaceae</taxon>
        <taxon>Fischerella</taxon>
    </lineage>
</organism>
<dbReference type="Proteomes" id="UP000235036">
    <property type="component" value="Unassembled WGS sequence"/>
</dbReference>
<evidence type="ECO:0000313" key="2">
    <source>
        <dbReference type="Proteomes" id="UP000235036"/>
    </source>
</evidence>
<gene>
    <name evidence="1" type="ORF">CEN44_28085</name>
</gene>
<reference evidence="1 2" key="1">
    <citation type="submission" date="2017-08" db="EMBL/GenBank/DDBJ databases">
        <title>Genomes of Fischerella (Mastigocladus) sp. strains.</title>
        <authorList>
            <person name="Miller S.R."/>
        </authorList>
    </citation>
    <scope>NUCLEOTIDE SEQUENCE [LARGE SCALE GENOMIC DNA]</scope>
    <source>
        <strain evidence="1 2">CCMEE 5323</strain>
    </source>
</reference>
<name>A0A2N6JUU3_FISMU</name>
<comment type="caution">
    <text evidence="1">The sequence shown here is derived from an EMBL/GenBank/DDBJ whole genome shotgun (WGS) entry which is preliminary data.</text>
</comment>
<proteinExistence type="predicted"/>
<dbReference type="AlphaFoldDB" id="A0A2N6JUU3"/>
<protein>
    <submittedName>
        <fullName evidence="1">Uncharacterized protein</fullName>
    </submittedName>
</protein>
<accession>A0A2N6JUU3</accession>
<dbReference type="EMBL" id="NRQW01000697">
    <property type="protein sequence ID" value="PLZ82181.1"/>
    <property type="molecule type" value="Genomic_DNA"/>
</dbReference>
<keyword evidence="2" id="KW-1185">Reference proteome</keyword>
<sequence length="70" mass="7677">MEDSRPPLGIRSSIFCPKVEGVRAVEGVAEVILINPQWSKSAIFKIIVANYASDKLKIEITGNSQFCPTL</sequence>